<evidence type="ECO:0008006" key="3">
    <source>
        <dbReference type="Google" id="ProtNLM"/>
    </source>
</evidence>
<organism evidence="1 2">
    <name type="scientific">Marinifilum breve</name>
    <dbReference type="NCBI Taxonomy" id="2184082"/>
    <lineage>
        <taxon>Bacteria</taxon>
        <taxon>Pseudomonadati</taxon>
        <taxon>Bacteroidota</taxon>
        <taxon>Bacteroidia</taxon>
        <taxon>Marinilabiliales</taxon>
        <taxon>Marinifilaceae</taxon>
    </lineage>
</organism>
<gene>
    <name evidence="1" type="ORF">DF185_09930</name>
</gene>
<name>A0A2V3ZZR2_9BACT</name>
<dbReference type="OrthoDB" id="1119254at2"/>
<protein>
    <recommendedName>
        <fullName evidence="3">STAS/SEC14 domain-containing protein</fullName>
    </recommendedName>
</protein>
<dbReference type="RefSeq" id="WP_110360582.1">
    <property type="nucleotide sequence ID" value="NZ_QFLI01000003.1"/>
</dbReference>
<sequence length="148" mass="16964">MSNIRYSYLKKEKQLVIACNAKKVDPEILVSEFKSMFENLKLDSPVDILIDIKDLNLIASIEDNKLYTNFFLKEKIHVNAKKIAVLADTPSQVVQTMLLFEGVKHLGIAIKVFNSEKTALDWINSKCQHKRKLQIHQVLSKLTHKKAS</sequence>
<evidence type="ECO:0000313" key="2">
    <source>
        <dbReference type="Proteomes" id="UP000248079"/>
    </source>
</evidence>
<dbReference type="AlphaFoldDB" id="A0A2V3ZZR2"/>
<proteinExistence type="predicted"/>
<dbReference type="EMBL" id="QFLI01000003">
    <property type="protein sequence ID" value="PXY01773.1"/>
    <property type="molecule type" value="Genomic_DNA"/>
</dbReference>
<evidence type="ECO:0000313" key="1">
    <source>
        <dbReference type="EMBL" id="PXY01773.1"/>
    </source>
</evidence>
<keyword evidence="2" id="KW-1185">Reference proteome</keyword>
<reference evidence="1 2" key="1">
    <citation type="submission" date="2018-05" db="EMBL/GenBank/DDBJ databases">
        <title>Marinifilum breve JC075T sp. nov., a marine bacterium isolated from Yongle Blue Hole in the South China Sea.</title>
        <authorList>
            <person name="Fu T."/>
        </authorList>
    </citation>
    <scope>NUCLEOTIDE SEQUENCE [LARGE SCALE GENOMIC DNA]</scope>
    <source>
        <strain evidence="1 2">JC075</strain>
    </source>
</reference>
<accession>A0A2V3ZZR2</accession>
<dbReference type="Proteomes" id="UP000248079">
    <property type="component" value="Unassembled WGS sequence"/>
</dbReference>
<comment type="caution">
    <text evidence="1">The sequence shown here is derived from an EMBL/GenBank/DDBJ whole genome shotgun (WGS) entry which is preliminary data.</text>
</comment>